<evidence type="ECO:0000313" key="9">
    <source>
        <dbReference type="Proteomes" id="UP000001227"/>
    </source>
</evidence>
<dbReference type="EC" id="2.6.1.-" evidence="6"/>
<evidence type="ECO:0000313" key="8">
    <source>
        <dbReference type="EMBL" id="ACE06718.1"/>
    </source>
</evidence>
<keyword evidence="4 6" id="KW-0808">Transferase</keyword>
<organism evidence="8 9">
    <name type="scientific">Amoebophilus asiaticus (strain 5a2)</name>
    <dbReference type="NCBI Taxonomy" id="452471"/>
    <lineage>
        <taxon>Bacteria</taxon>
        <taxon>Pseudomonadati</taxon>
        <taxon>Bacteroidota</taxon>
        <taxon>Cytophagia</taxon>
        <taxon>Cytophagales</taxon>
        <taxon>Amoebophilaceae</taxon>
        <taxon>Candidatus Amoebophilus</taxon>
    </lineage>
</organism>
<keyword evidence="5" id="KW-0663">Pyridoxal phosphate</keyword>
<dbReference type="InterPro" id="IPR004838">
    <property type="entry name" value="NHTrfase_class1_PyrdxlP-BS"/>
</dbReference>
<dbReference type="HOGENOM" id="CLU_017584_4_3_10"/>
<dbReference type="Gene3D" id="3.40.640.10">
    <property type="entry name" value="Type I PLP-dependent aspartate aminotransferase-like (Major domain)"/>
    <property type="match status" value="1"/>
</dbReference>
<dbReference type="Gene3D" id="3.90.1150.10">
    <property type="entry name" value="Aspartate Aminotransferase, domain 1"/>
    <property type="match status" value="1"/>
</dbReference>
<dbReference type="AlphaFoldDB" id="B3EU16"/>
<dbReference type="KEGG" id="aas:Aasi_1427"/>
<dbReference type="PRINTS" id="PR00753">
    <property type="entry name" value="ACCSYNTHASE"/>
</dbReference>
<accession>B3EU16</accession>
<feature type="domain" description="Aminotransferase class I/classII large" evidence="7">
    <location>
        <begin position="33"/>
        <end position="390"/>
    </location>
</feature>
<dbReference type="PROSITE" id="PS00105">
    <property type="entry name" value="AA_TRANSFER_CLASS_1"/>
    <property type="match status" value="1"/>
</dbReference>
<dbReference type="CDD" id="cd00609">
    <property type="entry name" value="AAT_like"/>
    <property type="match status" value="1"/>
</dbReference>
<dbReference type="Pfam" id="PF00155">
    <property type="entry name" value="Aminotran_1_2"/>
    <property type="match status" value="1"/>
</dbReference>
<gene>
    <name evidence="8" type="ordered locus">Aasi_1427</name>
</gene>
<sequence length="402" mass="44245">MTEFLSDRINLLPQSATLAMNKQSQLLKAQGYDVCDLSIGEPNFPTPLYIQQAAKEAIDSGSYFTYSPVAGYLDLRAAITKKLAKENNIICTPEQIVVSTGAKQSLSNLFLCLLNPGDEVIVYTPYWVSYASIVQLAGGKPIFLKGSKENNYEPTSEQLEQAITNKTKAIIFSSPSNPTGSVLSKSSLMAIAEVLERHKHVLVVADEIYEHINFTDDFTSIGSIASIQDRVVTINGFSKSYAMTGWRVGYLAAPLWIAKACEKIQGQLTSGTCSISQRAALAAFDVDMQVIAEMRAIYKRRRDLAIKGISNLPGVTCNIPLGAFYLFPDISYYFGYTDGEQAIRTAEDFCMYILKEAKVTLVDGAAFGEPNCIRLSYATSDEVIQEAMERMQKALQKLSPSR</sequence>
<dbReference type="InterPro" id="IPR050596">
    <property type="entry name" value="AspAT/PAT-like"/>
</dbReference>
<dbReference type="eggNOG" id="COG0436">
    <property type="taxonomic scope" value="Bacteria"/>
</dbReference>
<evidence type="ECO:0000259" key="7">
    <source>
        <dbReference type="Pfam" id="PF00155"/>
    </source>
</evidence>
<comment type="cofactor">
    <cofactor evidence="1 6">
        <name>pyridoxal 5'-phosphate</name>
        <dbReference type="ChEBI" id="CHEBI:597326"/>
    </cofactor>
</comment>
<dbReference type="Proteomes" id="UP000001227">
    <property type="component" value="Chromosome"/>
</dbReference>
<dbReference type="GO" id="GO:0008483">
    <property type="term" value="F:transaminase activity"/>
    <property type="evidence" value="ECO:0007669"/>
    <property type="project" value="UniProtKB-KW"/>
</dbReference>
<dbReference type="STRING" id="452471.Aasi_1427"/>
<evidence type="ECO:0000256" key="6">
    <source>
        <dbReference type="RuleBase" id="RU000481"/>
    </source>
</evidence>
<dbReference type="RefSeq" id="WP_012473458.1">
    <property type="nucleotide sequence ID" value="NC_010830.1"/>
</dbReference>
<evidence type="ECO:0000256" key="2">
    <source>
        <dbReference type="ARBA" id="ARBA00007441"/>
    </source>
</evidence>
<protein>
    <recommendedName>
        <fullName evidence="6">Aminotransferase</fullName>
        <ecNumber evidence="6">2.6.1.-</ecNumber>
    </recommendedName>
</protein>
<name>B3EU16_AMOA5</name>
<evidence type="ECO:0000256" key="3">
    <source>
        <dbReference type="ARBA" id="ARBA00022576"/>
    </source>
</evidence>
<evidence type="ECO:0000256" key="4">
    <source>
        <dbReference type="ARBA" id="ARBA00022679"/>
    </source>
</evidence>
<dbReference type="GO" id="GO:0006520">
    <property type="term" value="P:amino acid metabolic process"/>
    <property type="evidence" value="ECO:0007669"/>
    <property type="project" value="InterPro"/>
</dbReference>
<keyword evidence="9" id="KW-1185">Reference proteome</keyword>
<evidence type="ECO:0000256" key="1">
    <source>
        <dbReference type="ARBA" id="ARBA00001933"/>
    </source>
</evidence>
<dbReference type="FunFam" id="3.40.640.10:FF:000033">
    <property type="entry name" value="Aspartate aminotransferase"/>
    <property type="match status" value="1"/>
</dbReference>
<dbReference type="PANTHER" id="PTHR46383:SF1">
    <property type="entry name" value="ASPARTATE AMINOTRANSFERASE"/>
    <property type="match status" value="1"/>
</dbReference>
<evidence type="ECO:0000256" key="5">
    <source>
        <dbReference type="ARBA" id="ARBA00022898"/>
    </source>
</evidence>
<dbReference type="PANTHER" id="PTHR46383">
    <property type="entry name" value="ASPARTATE AMINOTRANSFERASE"/>
    <property type="match status" value="1"/>
</dbReference>
<dbReference type="EMBL" id="CP001102">
    <property type="protein sequence ID" value="ACE06718.1"/>
    <property type="molecule type" value="Genomic_DNA"/>
</dbReference>
<dbReference type="OrthoDB" id="1489696at2"/>
<dbReference type="InterPro" id="IPR015421">
    <property type="entry name" value="PyrdxlP-dep_Trfase_major"/>
</dbReference>
<reference evidence="8 9" key="1">
    <citation type="journal article" date="2010" name="J. Bacteriol.">
        <title>The genome of the amoeba symbiont 'Candidatus Amoebophilus asiaticus' reveals common mechanisms for host cell interaction among amoeba-associated bacteria.</title>
        <authorList>
            <person name="Schmitz-Esser S."/>
            <person name="Tischler P."/>
            <person name="Arnold R."/>
            <person name="Montanaro J."/>
            <person name="Wagner M."/>
            <person name="Rattei T."/>
            <person name="Horn M."/>
        </authorList>
    </citation>
    <scope>NUCLEOTIDE SEQUENCE [LARGE SCALE GENOMIC DNA]</scope>
    <source>
        <strain evidence="8 9">5a2</strain>
    </source>
</reference>
<proteinExistence type="inferred from homology"/>
<dbReference type="InterPro" id="IPR015422">
    <property type="entry name" value="PyrdxlP-dep_Trfase_small"/>
</dbReference>
<dbReference type="SUPFAM" id="SSF53383">
    <property type="entry name" value="PLP-dependent transferases"/>
    <property type="match status" value="1"/>
</dbReference>
<dbReference type="InterPro" id="IPR004839">
    <property type="entry name" value="Aminotransferase_I/II_large"/>
</dbReference>
<keyword evidence="3 6" id="KW-0032">Aminotransferase</keyword>
<comment type="similarity">
    <text evidence="2 6">Belongs to the class-I pyridoxal-phosphate-dependent aminotransferase family.</text>
</comment>
<dbReference type="InterPro" id="IPR015424">
    <property type="entry name" value="PyrdxlP-dep_Trfase"/>
</dbReference>
<dbReference type="GO" id="GO:0030170">
    <property type="term" value="F:pyridoxal phosphate binding"/>
    <property type="evidence" value="ECO:0007669"/>
    <property type="project" value="InterPro"/>
</dbReference>